<dbReference type="Proteomes" id="UP000193010">
    <property type="component" value="Unassembled WGS sequence"/>
</dbReference>
<reference evidence="3 4" key="1">
    <citation type="submission" date="2016-01" db="EMBL/GenBank/DDBJ databases">
        <title>The new phylogeny of the genus Mycobacterium.</title>
        <authorList>
            <person name="Tarcisio F."/>
            <person name="Conor M."/>
            <person name="Antonella G."/>
            <person name="Elisabetta G."/>
            <person name="Giulia F.S."/>
            <person name="Sara T."/>
            <person name="Anna F."/>
            <person name="Clotilde B."/>
            <person name="Roberto B."/>
            <person name="Veronica D.S."/>
            <person name="Fabio R."/>
            <person name="Monica P."/>
            <person name="Olivier J."/>
            <person name="Enrico T."/>
            <person name="Nicola S."/>
        </authorList>
    </citation>
    <scope>NUCLEOTIDE SEQUENCE [LARGE SCALE GENOMIC DNA]</scope>
    <source>
        <strain evidence="3 4">DSM 44852</strain>
    </source>
</reference>
<evidence type="ECO:0000256" key="1">
    <source>
        <dbReference type="SAM" id="MobiDB-lite"/>
    </source>
</evidence>
<accession>A0A1X1U3I1</accession>
<keyword evidence="2" id="KW-1133">Transmembrane helix</keyword>
<proteinExistence type="predicted"/>
<protein>
    <submittedName>
        <fullName evidence="3">Uncharacterized protein</fullName>
    </submittedName>
</protein>
<dbReference type="OrthoDB" id="4463773at2"/>
<evidence type="ECO:0000313" key="3">
    <source>
        <dbReference type="EMBL" id="ORV51209.1"/>
    </source>
</evidence>
<dbReference type="RefSeq" id="WP_085223472.1">
    <property type="nucleotide sequence ID" value="NZ_AP022576.1"/>
</dbReference>
<keyword evidence="2" id="KW-0472">Membrane</keyword>
<name>A0A1X1U3I1_MYCFL</name>
<feature type="compositionally biased region" description="Acidic residues" evidence="1">
    <location>
        <begin position="1"/>
        <end position="11"/>
    </location>
</feature>
<comment type="caution">
    <text evidence="3">The sequence shown here is derived from an EMBL/GenBank/DDBJ whole genome shotgun (WGS) entry which is preliminary data.</text>
</comment>
<evidence type="ECO:0000256" key="2">
    <source>
        <dbReference type="SAM" id="Phobius"/>
    </source>
</evidence>
<dbReference type="AlphaFoldDB" id="A0A1X1U3I1"/>
<dbReference type="EMBL" id="LQOV01000018">
    <property type="protein sequence ID" value="ORV51209.1"/>
    <property type="molecule type" value="Genomic_DNA"/>
</dbReference>
<feature type="transmembrane region" description="Helical" evidence="2">
    <location>
        <begin position="39"/>
        <end position="57"/>
    </location>
</feature>
<keyword evidence="2" id="KW-0812">Transmembrane</keyword>
<gene>
    <name evidence="3" type="ORF">AWC05_26840</name>
</gene>
<evidence type="ECO:0000313" key="4">
    <source>
        <dbReference type="Proteomes" id="UP000193010"/>
    </source>
</evidence>
<feature type="region of interest" description="Disordered" evidence="1">
    <location>
        <begin position="1"/>
        <end position="25"/>
    </location>
</feature>
<dbReference type="STRING" id="292462.AWC05_26840"/>
<organism evidence="3 4">
    <name type="scientific">Mycobacterium florentinum</name>
    <dbReference type="NCBI Taxonomy" id="292462"/>
    <lineage>
        <taxon>Bacteria</taxon>
        <taxon>Bacillati</taxon>
        <taxon>Actinomycetota</taxon>
        <taxon>Actinomycetes</taxon>
        <taxon>Mycobacteriales</taxon>
        <taxon>Mycobacteriaceae</taxon>
        <taxon>Mycobacterium</taxon>
        <taxon>Mycobacterium simiae complex</taxon>
    </lineage>
</organism>
<keyword evidence="4" id="KW-1185">Reference proteome</keyword>
<sequence length="212" mass="23187">MADEIDADSSPDVDTAGPQPSEHGLRRVWQQIPPGLRTVIPLVLLVAVVIVGFYNWVRPSQNDWSRLPDRLICQMQSLTRPPPAFVVDSVGVTHPRANVLQLVVHFAQPLPAAPGYQVTYRLVNNGTAFAVLTQRPGSDDLAIRDTRPNGADIRTDAGTHARRTAPDTVEMALNLPNFGIEKEFVNPALTVSSQLDAPPEERVAYAFQVCHG</sequence>